<dbReference type="EMBL" id="FMHY01000002">
    <property type="protein sequence ID" value="SCL67962.1"/>
    <property type="molecule type" value="Genomic_DNA"/>
</dbReference>
<dbReference type="STRING" id="227316.GA0070604_6155"/>
<evidence type="ECO:0008006" key="3">
    <source>
        <dbReference type="Google" id="ProtNLM"/>
    </source>
</evidence>
<reference evidence="2" key="1">
    <citation type="submission" date="2016-06" db="EMBL/GenBank/DDBJ databases">
        <authorList>
            <person name="Varghese N."/>
            <person name="Submissions Spin"/>
        </authorList>
    </citation>
    <scope>NUCLEOTIDE SEQUENCE [LARGE SCALE GENOMIC DNA]</scope>
    <source>
        <strain evidence="2">DSM 44814</strain>
    </source>
</reference>
<dbReference type="OrthoDB" id="3399371at2"/>
<sequence length="170" mass="19192">MDVFSRTFLPAAAETGLATQTVSRHIPIFRRCVGSGDAPILVTRCSRPDQPIGGDYLMLLTHRRLVVTRQTRVLHRLRLHLNTELGELSNVTWSPDPRSQSVELAATAIDGVRERFLIRTHHPKQVWQVDTLLNHAFRTRLRKPAERLVATIGEPPVGARPFAFRPAPVR</sequence>
<dbReference type="Proteomes" id="UP000199696">
    <property type="component" value="Unassembled WGS sequence"/>
</dbReference>
<dbReference type="AlphaFoldDB" id="A0A1C6VP15"/>
<proteinExistence type="predicted"/>
<evidence type="ECO:0000313" key="2">
    <source>
        <dbReference type="Proteomes" id="UP000199696"/>
    </source>
</evidence>
<name>A0A1C6VP15_9ACTN</name>
<dbReference type="RefSeq" id="WP_091126436.1">
    <property type="nucleotide sequence ID" value="NZ_FMHY01000002.1"/>
</dbReference>
<gene>
    <name evidence="1" type="ORF">GA0070604_6155</name>
</gene>
<keyword evidence="2" id="KW-1185">Reference proteome</keyword>
<accession>A0A1C6VP15</accession>
<protein>
    <recommendedName>
        <fullName evidence="3">PH domain-containing protein</fullName>
    </recommendedName>
</protein>
<organism evidence="1 2">
    <name type="scientific">Micromonospora eburnea</name>
    <dbReference type="NCBI Taxonomy" id="227316"/>
    <lineage>
        <taxon>Bacteria</taxon>
        <taxon>Bacillati</taxon>
        <taxon>Actinomycetota</taxon>
        <taxon>Actinomycetes</taxon>
        <taxon>Micromonosporales</taxon>
        <taxon>Micromonosporaceae</taxon>
        <taxon>Micromonospora</taxon>
    </lineage>
</organism>
<evidence type="ECO:0000313" key="1">
    <source>
        <dbReference type="EMBL" id="SCL67962.1"/>
    </source>
</evidence>